<dbReference type="Proteomes" id="UP001168435">
    <property type="component" value="Unassembled WGS sequence"/>
</dbReference>
<evidence type="ECO:0000313" key="2">
    <source>
        <dbReference type="EMBL" id="MDN0064204.1"/>
    </source>
</evidence>
<protein>
    <submittedName>
        <fullName evidence="2">DUF5361 domain-containing protein</fullName>
    </submittedName>
</protein>
<reference evidence="2" key="1">
    <citation type="submission" date="2023-06" db="EMBL/GenBank/DDBJ databases">
        <authorList>
            <person name="Zeman M."/>
            <person name="Kubasova T."/>
            <person name="Jahodarova E."/>
            <person name="Nykrynova M."/>
            <person name="Rychlik I."/>
        </authorList>
    </citation>
    <scope>NUCLEOTIDE SEQUENCE</scope>
    <source>
        <strain evidence="2">176_SSukc20</strain>
    </source>
</reference>
<dbReference type="EMBL" id="JAUEIQ010000007">
    <property type="protein sequence ID" value="MDN0064204.1"/>
    <property type="molecule type" value="Genomic_DNA"/>
</dbReference>
<keyword evidence="3" id="KW-1185">Reference proteome</keyword>
<dbReference type="RefSeq" id="WP_087200589.1">
    <property type="nucleotide sequence ID" value="NZ_JAUEIM010000020.1"/>
</dbReference>
<reference evidence="2" key="2">
    <citation type="submission" date="2024-05" db="EMBL/GenBank/DDBJ databases">
        <title>Identification and characterization of horizontal gene transfer across gut microbiota members of farm animals based on homology search.</title>
        <authorList>
            <person name="Schwarzerova J."/>
            <person name="Nykrynova M."/>
            <person name="Jureckova K."/>
            <person name="Cejkova D."/>
            <person name="Rychlik I."/>
        </authorList>
    </citation>
    <scope>NUCLEOTIDE SEQUENCE</scope>
    <source>
        <strain evidence="2">176_SSukc20</strain>
    </source>
</reference>
<gene>
    <name evidence="2" type="ORF">QVN30_07775</name>
</gene>
<feature type="compositionally biased region" description="Basic residues" evidence="1">
    <location>
        <begin position="74"/>
        <end position="83"/>
    </location>
</feature>
<comment type="caution">
    <text evidence="2">The sequence shown here is derived from an EMBL/GenBank/DDBJ whole genome shotgun (WGS) entry which is preliminary data.</text>
</comment>
<organism evidence="2 3">
    <name type="scientific">Collinsella ihumii</name>
    <dbReference type="NCBI Taxonomy" id="1720204"/>
    <lineage>
        <taxon>Bacteria</taxon>
        <taxon>Bacillati</taxon>
        <taxon>Actinomycetota</taxon>
        <taxon>Coriobacteriia</taxon>
        <taxon>Coriobacteriales</taxon>
        <taxon>Coriobacteriaceae</taxon>
        <taxon>Collinsella</taxon>
    </lineage>
</organism>
<sequence>MTRAGATLGDIPARVPWTALRSFVEHLDSSSELMKEMHPETADWQGASRVPMILADIYDLLAIFRWQYATANTKKGKKKPKKPKPYERPGASREKKGTRIGRDPIPISEFDTWWDGSDD</sequence>
<feature type="compositionally biased region" description="Basic and acidic residues" evidence="1">
    <location>
        <begin position="84"/>
        <end position="102"/>
    </location>
</feature>
<evidence type="ECO:0000256" key="1">
    <source>
        <dbReference type="SAM" id="MobiDB-lite"/>
    </source>
</evidence>
<accession>A0ABT7XFM7</accession>
<proteinExistence type="predicted"/>
<evidence type="ECO:0000313" key="3">
    <source>
        <dbReference type="Proteomes" id="UP001168435"/>
    </source>
</evidence>
<feature type="region of interest" description="Disordered" evidence="1">
    <location>
        <begin position="72"/>
        <end position="119"/>
    </location>
</feature>
<name>A0ABT7XFM7_9ACTN</name>